<evidence type="ECO:0000259" key="7">
    <source>
        <dbReference type="SMART" id="SM00269"/>
    </source>
</evidence>
<dbReference type="SUPFAM" id="SSF57247">
    <property type="entry name" value="Bowman-Birk inhibitor, BBI"/>
    <property type="match status" value="1"/>
</dbReference>
<evidence type="ECO:0000256" key="2">
    <source>
        <dbReference type="ARBA" id="ARBA00022690"/>
    </source>
</evidence>
<keyword evidence="6" id="KW-0732">Signal</keyword>
<keyword evidence="9" id="KW-1185">Reference proteome</keyword>
<protein>
    <recommendedName>
        <fullName evidence="7">Bowman-Birk serine protease inhibitors family domain-containing protein</fullName>
    </recommendedName>
</protein>
<name>A0A8K0E041_9ROSA</name>
<dbReference type="OrthoDB" id="1928998at2759"/>
<feature type="chain" id="PRO_5035425323" description="Bowman-Birk serine protease inhibitors family domain-containing protein" evidence="6">
    <location>
        <begin position="30"/>
        <end position="144"/>
    </location>
</feature>
<organism evidence="8 9">
    <name type="scientific">Rhamnella rubrinervis</name>
    <dbReference type="NCBI Taxonomy" id="2594499"/>
    <lineage>
        <taxon>Eukaryota</taxon>
        <taxon>Viridiplantae</taxon>
        <taxon>Streptophyta</taxon>
        <taxon>Embryophyta</taxon>
        <taxon>Tracheophyta</taxon>
        <taxon>Spermatophyta</taxon>
        <taxon>Magnoliopsida</taxon>
        <taxon>eudicotyledons</taxon>
        <taxon>Gunneridae</taxon>
        <taxon>Pentapetalae</taxon>
        <taxon>rosids</taxon>
        <taxon>fabids</taxon>
        <taxon>Rosales</taxon>
        <taxon>Rhamnaceae</taxon>
        <taxon>rhamnoid group</taxon>
        <taxon>Rhamneae</taxon>
        <taxon>Rhamnella</taxon>
    </lineage>
</organism>
<dbReference type="Gene3D" id="2.10.69.10">
    <property type="entry name" value="Cysteine Protease (Bromelain) Inhibitor, subunit H"/>
    <property type="match status" value="1"/>
</dbReference>
<dbReference type="Proteomes" id="UP000796880">
    <property type="component" value="Unassembled WGS sequence"/>
</dbReference>
<sequence>MALKKVAVLSMAVLFLLVAVSTSMSAARANHVPNIFDLLMAKSQCFSESAPARVVRGKNVRGDNTEGCCYKCCCTESIPRKCACTDIFEGKDLCKGCDNCSCSDSEPPICRCADITDSCKPACSSSATTSTTNEAANKNYVASN</sequence>
<feature type="signal peptide" evidence="6">
    <location>
        <begin position="1"/>
        <end position="29"/>
    </location>
</feature>
<evidence type="ECO:0000256" key="1">
    <source>
        <dbReference type="ARBA" id="ARBA00008506"/>
    </source>
</evidence>
<gene>
    <name evidence="8" type="ORF">FNV43_RR19902</name>
</gene>
<dbReference type="GO" id="GO:0005576">
    <property type="term" value="C:extracellular region"/>
    <property type="evidence" value="ECO:0007669"/>
    <property type="project" value="InterPro"/>
</dbReference>
<evidence type="ECO:0000256" key="4">
    <source>
        <dbReference type="ARBA" id="ARBA00023157"/>
    </source>
</evidence>
<dbReference type="AlphaFoldDB" id="A0A8K0E041"/>
<evidence type="ECO:0000256" key="3">
    <source>
        <dbReference type="ARBA" id="ARBA00022900"/>
    </source>
</evidence>
<dbReference type="SMART" id="SM00269">
    <property type="entry name" value="BowB"/>
    <property type="match status" value="1"/>
</dbReference>
<dbReference type="GO" id="GO:0004867">
    <property type="term" value="F:serine-type endopeptidase inhibitor activity"/>
    <property type="evidence" value="ECO:0007669"/>
    <property type="project" value="UniProtKB-KW"/>
</dbReference>
<evidence type="ECO:0000313" key="9">
    <source>
        <dbReference type="Proteomes" id="UP000796880"/>
    </source>
</evidence>
<accession>A0A8K0E041</accession>
<evidence type="ECO:0000256" key="5">
    <source>
        <dbReference type="RuleBase" id="RU003856"/>
    </source>
</evidence>
<evidence type="ECO:0000313" key="8">
    <source>
        <dbReference type="EMBL" id="KAF3437149.1"/>
    </source>
</evidence>
<comment type="caution">
    <text evidence="8">The sequence shown here is derived from an EMBL/GenBank/DDBJ whole genome shotgun (WGS) entry which is preliminary data.</text>
</comment>
<dbReference type="InterPro" id="IPR035995">
    <property type="entry name" value="Bowman-Birk_prot_inh"/>
</dbReference>
<keyword evidence="3 5" id="KW-0722">Serine protease inhibitor</keyword>
<reference evidence="8" key="1">
    <citation type="submission" date="2020-03" db="EMBL/GenBank/DDBJ databases">
        <title>A high-quality chromosome-level genome assembly of a woody plant with both climbing and erect habits, Rhamnella rubrinervis.</title>
        <authorList>
            <person name="Lu Z."/>
            <person name="Yang Y."/>
            <person name="Zhu X."/>
            <person name="Sun Y."/>
        </authorList>
    </citation>
    <scope>NUCLEOTIDE SEQUENCE</scope>
    <source>
        <strain evidence="8">BYM</strain>
        <tissue evidence="8">Leaf</tissue>
    </source>
</reference>
<keyword evidence="4" id="KW-1015">Disulfide bond</keyword>
<feature type="domain" description="Bowman-Birk serine protease inhibitors family" evidence="7">
    <location>
        <begin position="68"/>
        <end position="123"/>
    </location>
</feature>
<dbReference type="EMBL" id="VOIH02000009">
    <property type="protein sequence ID" value="KAF3437149.1"/>
    <property type="molecule type" value="Genomic_DNA"/>
</dbReference>
<keyword evidence="2 5" id="KW-0646">Protease inhibitor</keyword>
<dbReference type="Pfam" id="PF00228">
    <property type="entry name" value="Bowman-Birk_leg"/>
    <property type="match status" value="1"/>
</dbReference>
<dbReference type="InterPro" id="IPR000877">
    <property type="entry name" value="Prot_inh_BBI"/>
</dbReference>
<proteinExistence type="inferred from homology"/>
<dbReference type="CDD" id="cd00023">
    <property type="entry name" value="BBI"/>
    <property type="match status" value="1"/>
</dbReference>
<comment type="similarity">
    <text evidence="1 5">Belongs to the Bowman-Birk serine protease inhibitor family.</text>
</comment>
<evidence type="ECO:0000256" key="6">
    <source>
        <dbReference type="SAM" id="SignalP"/>
    </source>
</evidence>